<evidence type="ECO:0000313" key="2">
    <source>
        <dbReference type="EMBL" id="TBT95840.1"/>
    </source>
</evidence>
<dbReference type="Gene3D" id="1.25.10.10">
    <property type="entry name" value="Leucine-rich Repeat Variant"/>
    <property type="match status" value="1"/>
</dbReference>
<dbReference type="InterPro" id="IPR011989">
    <property type="entry name" value="ARM-like"/>
</dbReference>
<dbReference type="EMBL" id="SDMR01000002">
    <property type="protein sequence ID" value="TBT95840.1"/>
    <property type="molecule type" value="Genomic_DNA"/>
</dbReference>
<name>A0A4Q9KPA5_PROTD</name>
<dbReference type="SUPFAM" id="SSF48371">
    <property type="entry name" value="ARM repeat"/>
    <property type="match status" value="1"/>
</dbReference>
<dbReference type="PANTHER" id="PTHR12697">
    <property type="entry name" value="PBS LYASE HEAT-LIKE PROTEIN"/>
    <property type="match status" value="1"/>
</dbReference>
<gene>
    <name evidence="2" type="ORF">ET996_02350</name>
</gene>
<dbReference type="InterPro" id="IPR016024">
    <property type="entry name" value="ARM-type_fold"/>
</dbReference>
<dbReference type="RefSeq" id="WP_131170955.1">
    <property type="nucleotide sequence ID" value="NZ_FXTL01000002.1"/>
</dbReference>
<dbReference type="PANTHER" id="PTHR12697:SF5">
    <property type="entry name" value="DEOXYHYPUSINE HYDROXYLASE"/>
    <property type="match status" value="1"/>
</dbReference>
<comment type="function">
    <text evidence="1">Catalyzes the hydroxylation of the N(6)-(4-aminobutyl)-L-lysine intermediate produced by deoxyhypusine synthase/DHPS on a critical lysine of the eukaryotic translation initiation factor 5A/eIF-5A. This is the second step of the post-translational modification of that lysine into an unusual amino acid residue named hypusine. Hypusination is unique to mature eIF-5A factor and is essential for its function.</text>
</comment>
<dbReference type="GO" id="GO:0016491">
    <property type="term" value="F:oxidoreductase activity"/>
    <property type="evidence" value="ECO:0007669"/>
    <property type="project" value="TreeGrafter"/>
</dbReference>
<sequence length="116" mass="12642">MADEARVGVLLERLSDADARVRLDAVEALGALRDEALPALDALTLLLDDPDGEVRLAAVHALGSMDPRETEDALKWALQSDDYRVQLAVHALIQGTARTRGPDSTLWRDPAIGRFE</sequence>
<evidence type="ECO:0008006" key="4">
    <source>
        <dbReference type="Google" id="ProtNLM"/>
    </source>
</evidence>
<comment type="caution">
    <text evidence="2">The sequence shown here is derived from an EMBL/GenBank/DDBJ whole genome shotgun (WGS) entry which is preliminary data.</text>
</comment>
<dbReference type="InterPro" id="IPR021133">
    <property type="entry name" value="HEAT_type_2"/>
</dbReference>
<evidence type="ECO:0000256" key="1">
    <source>
        <dbReference type="ARBA" id="ARBA00045876"/>
    </source>
</evidence>
<dbReference type="AlphaFoldDB" id="A0A4Q9KPA5"/>
<dbReference type="Pfam" id="PF13646">
    <property type="entry name" value="HEAT_2"/>
    <property type="match status" value="1"/>
</dbReference>
<proteinExistence type="predicted"/>
<dbReference type="InterPro" id="IPR004155">
    <property type="entry name" value="PBS_lyase_HEAT"/>
</dbReference>
<protein>
    <recommendedName>
        <fullName evidence="4">HEAT repeat domain-containing protein</fullName>
    </recommendedName>
</protein>
<organism evidence="2 3">
    <name type="scientific">Propioniciclava tarda</name>
    <dbReference type="NCBI Taxonomy" id="433330"/>
    <lineage>
        <taxon>Bacteria</taxon>
        <taxon>Bacillati</taxon>
        <taxon>Actinomycetota</taxon>
        <taxon>Actinomycetes</taxon>
        <taxon>Propionibacteriales</taxon>
        <taxon>Propionibacteriaceae</taxon>
        <taxon>Propioniciclava</taxon>
    </lineage>
</organism>
<reference evidence="2 3" key="1">
    <citation type="submission" date="2019-01" db="EMBL/GenBank/DDBJ databases">
        <title>Lactibacter flavus gen. nov., sp. nov., a novel bacterium of the family Propionibacteriaceae isolated from raw milk and dairy products.</title>
        <authorList>
            <person name="Huptas C."/>
            <person name="Wenning M."/>
            <person name="Breitenwieser F."/>
            <person name="Doll E."/>
            <person name="Von Neubeck M."/>
            <person name="Busse H.-J."/>
            <person name="Scherer S."/>
        </authorList>
    </citation>
    <scope>NUCLEOTIDE SEQUENCE [LARGE SCALE GENOMIC DNA]</scope>
    <source>
        <strain evidence="2 3">DSM 22130</strain>
    </source>
</reference>
<dbReference type="PROSITE" id="PS50077">
    <property type="entry name" value="HEAT_REPEAT"/>
    <property type="match status" value="1"/>
</dbReference>
<keyword evidence="3" id="KW-1185">Reference proteome</keyword>
<dbReference type="Proteomes" id="UP000291933">
    <property type="component" value="Unassembled WGS sequence"/>
</dbReference>
<evidence type="ECO:0000313" key="3">
    <source>
        <dbReference type="Proteomes" id="UP000291933"/>
    </source>
</evidence>
<dbReference type="SMART" id="SM00567">
    <property type="entry name" value="EZ_HEAT"/>
    <property type="match status" value="2"/>
</dbReference>
<accession>A0A4Q9KPA5</accession>